<proteinExistence type="predicted"/>
<name>A0A821ZRA6_9BILA</name>
<comment type="caution">
    <text evidence="3">The sequence shown here is derived from an EMBL/GenBank/DDBJ whole genome shotgun (WGS) entry which is preliminary data.</text>
</comment>
<gene>
    <name evidence="2" type="ORF">UJA718_LOCUS45796</name>
    <name evidence="3" type="ORF">UJA718_LOCUS49502</name>
</gene>
<evidence type="ECO:0000256" key="1">
    <source>
        <dbReference type="SAM" id="MobiDB-lite"/>
    </source>
</evidence>
<feature type="compositionally biased region" description="Polar residues" evidence="1">
    <location>
        <begin position="30"/>
        <end position="61"/>
    </location>
</feature>
<dbReference type="EMBL" id="CAJOBP010104301">
    <property type="protein sequence ID" value="CAF4984760.1"/>
    <property type="molecule type" value="Genomic_DNA"/>
</dbReference>
<evidence type="ECO:0000313" key="3">
    <source>
        <dbReference type="EMBL" id="CAF4984760.1"/>
    </source>
</evidence>
<evidence type="ECO:0000313" key="4">
    <source>
        <dbReference type="Proteomes" id="UP000663873"/>
    </source>
</evidence>
<accession>A0A821ZRA6</accession>
<dbReference type="Proteomes" id="UP000663873">
    <property type="component" value="Unassembled WGS sequence"/>
</dbReference>
<sequence length="80" mass="9037">GHENNKHPLNVNHTMTKETVIPQKHVVDTGTDTRYPSSPRDNSQQQRGLTPSNRLRSSIPNAQVEIPHINETFTKERPSA</sequence>
<feature type="region of interest" description="Disordered" evidence="1">
    <location>
        <begin position="1"/>
        <end position="80"/>
    </location>
</feature>
<dbReference type="EMBL" id="CAJOBP010078621">
    <property type="protein sequence ID" value="CAF4907026.1"/>
    <property type="molecule type" value="Genomic_DNA"/>
</dbReference>
<feature type="non-terminal residue" evidence="3">
    <location>
        <position position="80"/>
    </location>
</feature>
<reference evidence="3" key="1">
    <citation type="submission" date="2021-02" db="EMBL/GenBank/DDBJ databases">
        <authorList>
            <person name="Nowell W R."/>
        </authorList>
    </citation>
    <scope>NUCLEOTIDE SEQUENCE</scope>
</reference>
<feature type="non-terminal residue" evidence="3">
    <location>
        <position position="1"/>
    </location>
</feature>
<keyword evidence="4" id="KW-1185">Reference proteome</keyword>
<dbReference type="AlphaFoldDB" id="A0A821ZRA6"/>
<protein>
    <submittedName>
        <fullName evidence="3">Uncharacterized protein</fullName>
    </submittedName>
</protein>
<organism evidence="3 4">
    <name type="scientific">Rotaria socialis</name>
    <dbReference type="NCBI Taxonomy" id="392032"/>
    <lineage>
        <taxon>Eukaryota</taxon>
        <taxon>Metazoa</taxon>
        <taxon>Spiralia</taxon>
        <taxon>Gnathifera</taxon>
        <taxon>Rotifera</taxon>
        <taxon>Eurotatoria</taxon>
        <taxon>Bdelloidea</taxon>
        <taxon>Philodinida</taxon>
        <taxon>Philodinidae</taxon>
        <taxon>Rotaria</taxon>
    </lineage>
</organism>
<evidence type="ECO:0000313" key="2">
    <source>
        <dbReference type="EMBL" id="CAF4907026.1"/>
    </source>
</evidence>